<dbReference type="Gene3D" id="3.30.530.20">
    <property type="match status" value="1"/>
</dbReference>
<dbReference type="AlphaFoldDB" id="A0A916Z935"/>
<reference evidence="3" key="1">
    <citation type="journal article" date="2014" name="Int. J. Syst. Evol. Microbiol.">
        <title>Complete genome sequence of Corynebacterium casei LMG S-19264T (=DSM 44701T), isolated from a smear-ripened cheese.</title>
        <authorList>
            <consortium name="US DOE Joint Genome Institute (JGI-PGF)"/>
            <person name="Walter F."/>
            <person name="Albersmeier A."/>
            <person name="Kalinowski J."/>
            <person name="Ruckert C."/>
        </authorList>
    </citation>
    <scope>NUCLEOTIDE SEQUENCE</scope>
    <source>
        <strain evidence="3">CGMCC 1.15178</strain>
    </source>
</reference>
<reference evidence="3" key="2">
    <citation type="submission" date="2020-09" db="EMBL/GenBank/DDBJ databases">
        <authorList>
            <person name="Sun Q."/>
            <person name="Zhou Y."/>
        </authorList>
    </citation>
    <scope>NUCLEOTIDE SEQUENCE</scope>
    <source>
        <strain evidence="3">CGMCC 1.15178</strain>
    </source>
</reference>
<gene>
    <name evidence="3" type="ORF">GCM10010911_45920</name>
</gene>
<dbReference type="RefSeq" id="WP_188996126.1">
    <property type="nucleotide sequence ID" value="NZ_BMHP01000003.1"/>
</dbReference>
<dbReference type="InterPro" id="IPR013538">
    <property type="entry name" value="ASHA1/2-like_C"/>
</dbReference>
<comment type="similarity">
    <text evidence="1">Belongs to the AHA1 family.</text>
</comment>
<evidence type="ECO:0000256" key="1">
    <source>
        <dbReference type="ARBA" id="ARBA00006817"/>
    </source>
</evidence>
<evidence type="ECO:0000313" key="4">
    <source>
        <dbReference type="Proteomes" id="UP000612456"/>
    </source>
</evidence>
<dbReference type="SUPFAM" id="SSF55961">
    <property type="entry name" value="Bet v1-like"/>
    <property type="match status" value="1"/>
</dbReference>
<dbReference type="Pfam" id="PF08327">
    <property type="entry name" value="AHSA1"/>
    <property type="match status" value="1"/>
</dbReference>
<feature type="domain" description="Activator of Hsp90 ATPase homologue 1/2-like C-terminal" evidence="2">
    <location>
        <begin position="18"/>
        <end position="139"/>
    </location>
</feature>
<evidence type="ECO:0000313" key="3">
    <source>
        <dbReference type="EMBL" id="GGD82587.1"/>
    </source>
</evidence>
<dbReference type="InterPro" id="IPR023393">
    <property type="entry name" value="START-like_dom_sf"/>
</dbReference>
<proteinExistence type="inferred from homology"/>
<dbReference type="Proteomes" id="UP000612456">
    <property type="component" value="Unassembled WGS sequence"/>
</dbReference>
<name>A0A916Z935_9BACL</name>
<dbReference type="CDD" id="cd08900">
    <property type="entry name" value="SRPBCC_CalC_Aha1-like_7"/>
    <property type="match status" value="1"/>
</dbReference>
<protein>
    <submittedName>
        <fullName evidence="3">Activator of HSP90 ATPase</fullName>
    </submittedName>
</protein>
<organism evidence="3 4">
    <name type="scientific">Paenibacillus nasutitermitis</name>
    <dbReference type="NCBI Taxonomy" id="1652958"/>
    <lineage>
        <taxon>Bacteria</taxon>
        <taxon>Bacillati</taxon>
        <taxon>Bacillota</taxon>
        <taxon>Bacilli</taxon>
        <taxon>Bacillales</taxon>
        <taxon>Paenibacillaceae</taxon>
        <taxon>Paenibacillus</taxon>
    </lineage>
</organism>
<evidence type="ECO:0000259" key="2">
    <source>
        <dbReference type="Pfam" id="PF08327"/>
    </source>
</evidence>
<comment type="caution">
    <text evidence="3">The sequence shown here is derived from an EMBL/GenBank/DDBJ whole genome shotgun (WGS) entry which is preliminary data.</text>
</comment>
<keyword evidence="4" id="KW-1185">Reference proteome</keyword>
<dbReference type="EMBL" id="BMHP01000003">
    <property type="protein sequence ID" value="GGD82587.1"/>
    <property type="molecule type" value="Genomic_DNA"/>
</dbReference>
<accession>A0A916Z935</accession>
<sequence length="147" mass="16571">MNERSVVHDTFVHERTYNTTPSRVFSAWSDPEVKATWFPKADTFDFTVGGREIHRGGSPGGEIYTYEALFQEIAADERIVYTYSMDQGDARISVSVVSVQFKAVENGTHLIYTEHGAFLDGYDTPAVRERGTKAMLDILGEARRQEV</sequence>